<feature type="compositionally biased region" description="Low complexity" evidence="1">
    <location>
        <begin position="10"/>
        <end position="22"/>
    </location>
</feature>
<sequence>MEPSIPFPYQQNGQQAQAGNGQHSLTSTTGSQKSTTRSQKSRGAIIPCMCAPTHHPGSFRCRRHRARETTWEGRLLPRPNSSSDLENLESNQMQDLKNISSLVALILVVAYLAFKLEKTNLFSF</sequence>
<dbReference type="EMBL" id="CM026433">
    <property type="protein sequence ID" value="KAG0553913.1"/>
    <property type="molecule type" value="Genomic_DNA"/>
</dbReference>
<organism evidence="2 3">
    <name type="scientific">Ceratodon purpureus</name>
    <name type="common">Fire moss</name>
    <name type="synonym">Dicranum purpureum</name>
    <dbReference type="NCBI Taxonomy" id="3225"/>
    <lineage>
        <taxon>Eukaryota</taxon>
        <taxon>Viridiplantae</taxon>
        <taxon>Streptophyta</taxon>
        <taxon>Embryophyta</taxon>
        <taxon>Bryophyta</taxon>
        <taxon>Bryophytina</taxon>
        <taxon>Bryopsida</taxon>
        <taxon>Dicranidae</taxon>
        <taxon>Pseudoditrichales</taxon>
        <taxon>Ditrichaceae</taxon>
        <taxon>Ceratodon</taxon>
    </lineage>
</organism>
<keyword evidence="3" id="KW-1185">Reference proteome</keyword>
<name>A0A8T0G3V8_CERPU</name>
<feature type="region of interest" description="Disordered" evidence="1">
    <location>
        <begin position="1"/>
        <end position="44"/>
    </location>
</feature>
<proteinExistence type="predicted"/>
<reference evidence="2" key="1">
    <citation type="submission" date="2020-06" db="EMBL/GenBank/DDBJ databases">
        <title>WGS assembly of Ceratodon purpureus strain R40.</title>
        <authorList>
            <person name="Carey S.B."/>
            <person name="Jenkins J."/>
            <person name="Shu S."/>
            <person name="Lovell J.T."/>
            <person name="Sreedasyam A."/>
            <person name="Maumus F."/>
            <person name="Tiley G.P."/>
            <person name="Fernandez-Pozo N."/>
            <person name="Barry K."/>
            <person name="Chen C."/>
            <person name="Wang M."/>
            <person name="Lipzen A."/>
            <person name="Daum C."/>
            <person name="Saski C.A."/>
            <person name="Payton A.C."/>
            <person name="Mcbreen J.C."/>
            <person name="Conrad R.E."/>
            <person name="Kollar L.M."/>
            <person name="Olsson S."/>
            <person name="Huttunen S."/>
            <person name="Landis J.B."/>
            <person name="Wickett N.J."/>
            <person name="Johnson M.G."/>
            <person name="Rensing S.A."/>
            <person name="Grimwood J."/>
            <person name="Schmutz J."/>
            <person name="Mcdaniel S.F."/>
        </authorList>
    </citation>
    <scope>NUCLEOTIDE SEQUENCE</scope>
    <source>
        <strain evidence="2">R40</strain>
    </source>
</reference>
<gene>
    <name evidence="2" type="ORF">KC19_12G049000</name>
</gene>
<comment type="caution">
    <text evidence="2">The sequence shown here is derived from an EMBL/GenBank/DDBJ whole genome shotgun (WGS) entry which is preliminary data.</text>
</comment>
<accession>A0A8T0G3V8</accession>
<evidence type="ECO:0000313" key="3">
    <source>
        <dbReference type="Proteomes" id="UP000822688"/>
    </source>
</evidence>
<evidence type="ECO:0000256" key="1">
    <source>
        <dbReference type="SAM" id="MobiDB-lite"/>
    </source>
</evidence>
<dbReference type="PANTHER" id="PTHR33132">
    <property type="entry name" value="OSJNBB0118P14.9 PROTEIN"/>
    <property type="match status" value="1"/>
</dbReference>
<dbReference type="PANTHER" id="PTHR33132:SF135">
    <property type="entry name" value="OS02G0799700 PROTEIN"/>
    <property type="match status" value="1"/>
</dbReference>
<dbReference type="AlphaFoldDB" id="A0A8T0G3V8"/>
<feature type="compositionally biased region" description="Polar residues" evidence="1">
    <location>
        <begin position="23"/>
        <end position="38"/>
    </location>
</feature>
<dbReference type="Proteomes" id="UP000822688">
    <property type="component" value="Chromosome 12"/>
</dbReference>
<protein>
    <submittedName>
        <fullName evidence="2">Uncharacterized protein</fullName>
    </submittedName>
</protein>
<evidence type="ECO:0000313" key="2">
    <source>
        <dbReference type="EMBL" id="KAG0553913.1"/>
    </source>
</evidence>